<gene>
    <name evidence="2" type="ORF">PMAA_094940</name>
</gene>
<dbReference type="OrthoDB" id="270189at2759"/>
<dbReference type="Proteomes" id="UP000001294">
    <property type="component" value="Unassembled WGS sequence"/>
</dbReference>
<reference evidence="3" key="1">
    <citation type="journal article" date="2015" name="Genome Announc.">
        <title>Genome sequence of the AIDS-associated pathogen Penicillium marneffei (ATCC18224) and its near taxonomic relative Talaromyces stipitatus (ATCC10500).</title>
        <authorList>
            <person name="Nierman W.C."/>
            <person name="Fedorova-Abrams N.D."/>
            <person name="Andrianopoulos A."/>
        </authorList>
    </citation>
    <scope>NUCLEOTIDE SEQUENCE [LARGE SCALE GENOMIC DNA]</scope>
    <source>
        <strain evidence="3">ATCC 18224 / CBS 334.59 / QM 7333</strain>
    </source>
</reference>
<keyword evidence="3" id="KW-1185">Reference proteome</keyword>
<proteinExistence type="predicted"/>
<dbReference type="Gene3D" id="1.50.10.100">
    <property type="entry name" value="Chondroitin AC/alginate lyase"/>
    <property type="match status" value="1"/>
</dbReference>
<feature type="chain" id="PRO_5002845700" description="Heparinase II N-terminal domain-containing protein" evidence="1">
    <location>
        <begin position="21"/>
        <end position="700"/>
    </location>
</feature>
<name>B6QHP4_TALMQ</name>
<sequence length="700" mass="79928">MQPRLLVFCFLALLIGGTLYSTKKKEYLVTVSNNIYDTRAYAKEPVPSPPRFLQHYQFEPEKPSQSIEPDNILSTHPRLFGNLTKWDCLPALIDSDLYLLSWNETIFARANEWYPQDPLRYPVPPGVPLDGNGALDVARELQWRIKHWAYAYRLTIDERWKDRIWKELLVASGNSTQYFGENEDNWNSSHWLDVGEFLVAFSYAYDWLYDAWTHQQREALMWSMISLGLKKGLEAYDSNAWFLSVRGNWNCVTNGGMIIGSLAVYHEDPTGVAQALLPMAIENAKNYCSQAVESDGTWTETPDYWHFGTQAHSQLSSALLTATSNTHGMLTSNSAFKNTSWFHIYNNGLTEKFNYGDCGPPKFTATANSLFFYGTEFNNPSYILYQHDRPDAPDPLSMLWYNPRIEGSWFYDLPLDREFPDPNSAWVSMRSSWTDIKGLFVAMKAGRGLGHQTHGNLDAGDFVLDALGERWAGELCQDNYLSPGYFSSEASDSERWSYYRCGTQGQNTIVYNDSNQVVNAYPSTRFGTTQAGITDDNHDLKYDTSFWVANLTSSNNGTMIQRGVRLLQNRRQVLIQDEFTYTRFGSQWRMHTNASVTYSNNGRTAHLRMNGKRMDVSIDYPPELYFYSQEAVRIYNEPQLSLGAIDMANPNVTVLTVDVPVGNVTLITRFVPHWGRGFQAIVPPLIDLAHWTLSSHELDI</sequence>
<organism evidence="2 3">
    <name type="scientific">Talaromyces marneffei (strain ATCC 18224 / CBS 334.59 / QM 7333)</name>
    <name type="common">Penicillium marneffei</name>
    <dbReference type="NCBI Taxonomy" id="441960"/>
    <lineage>
        <taxon>Eukaryota</taxon>
        <taxon>Fungi</taxon>
        <taxon>Dikarya</taxon>
        <taxon>Ascomycota</taxon>
        <taxon>Pezizomycotina</taxon>
        <taxon>Eurotiomycetes</taxon>
        <taxon>Eurotiomycetidae</taxon>
        <taxon>Eurotiales</taxon>
        <taxon>Trichocomaceae</taxon>
        <taxon>Talaromyces</taxon>
        <taxon>Talaromyces sect. Talaromyces</taxon>
    </lineage>
</organism>
<dbReference type="HOGENOM" id="CLU_008982_0_0_1"/>
<dbReference type="PANTHER" id="PTHR38045">
    <property type="entry name" value="CHROMOSOME 1, WHOLE GENOME SHOTGUN SEQUENCE"/>
    <property type="match status" value="1"/>
</dbReference>
<feature type="signal peptide" evidence="1">
    <location>
        <begin position="1"/>
        <end position="20"/>
    </location>
</feature>
<dbReference type="VEuPathDB" id="FungiDB:PMAA_094940"/>
<keyword evidence="1" id="KW-0732">Signal</keyword>
<protein>
    <recommendedName>
        <fullName evidence="4">Heparinase II N-terminal domain-containing protein</fullName>
    </recommendedName>
</protein>
<accession>B6QHP4</accession>
<dbReference type="PANTHER" id="PTHR38045:SF1">
    <property type="entry name" value="HEPARINASE II_III-LIKE PROTEIN"/>
    <property type="match status" value="1"/>
</dbReference>
<evidence type="ECO:0000313" key="2">
    <source>
        <dbReference type="EMBL" id="EEA22889.1"/>
    </source>
</evidence>
<dbReference type="AlphaFoldDB" id="B6QHP4"/>
<dbReference type="InterPro" id="IPR008929">
    <property type="entry name" value="Chondroitin_lyas"/>
</dbReference>
<evidence type="ECO:0000313" key="3">
    <source>
        <dbReference type="Proteomes" id="UP000001294"/>
    </source>
</evidence>
<dbReference type="SUPFAM" id="SSF48230">
    <property type="entry name" value="Chondroitin AC/alginate lyase"/>
    <property type="match status" value="1"/>
</dbReference>
<dbReference type="Gene3D" id="2.70.98.70">
    <property type="match status" value="1"/>
</dbReference>
<evidence type="ECO:0008006" key="4">
    <source>
        <dbReference type="Google" id="ProtNLM"/>
    </source>
</evidence>
<dbReference type="EMBL" id="DS995902">
    <property type="protein sequence ID" value="EEA22889.1"/>
    <property type="molecule type" value="Genomic_DNA"/>
</dbReference>
<dbReference type="STRING" id="441960.B6QHP4"/>
<evidence type="ECO:0000256" key="1">
    <source>
        <dbReference type="SAM" id="SignalP"/>
    </source>
</evidence>